<proteinExistence type="predicted"/>
<dbReference type="Gene3D" id="3.60.21.10">
    <property type="match status" value="1"/>
</dbReference>
<dbReference type="PANTHER" id="PTHR46546:SF4">
    <property type="entry name" value="SHEWANELLA-LIKE PROTEIN PHOSPHATASE 1"/>
    <property type="match status" value="1"/>
</dbReference>
<dbReference type="Pfam" id="PF00149">
    <property type="entry name" value="Metallophos"/>
    <property type="match status" value="1"/>
</dbReference>
<dbReference type="EMBL" id="MN738786">
    <property type="protein sequence ID" value="QHT36879.1"/>
    <property type="molecule type" value="Genomic_DNA"/>
</dbReference>
<feature type="domain" description="Calcineurin-like phosphoesterase" evidence="2">
    <location>
        <begin position="170"/>
        <end position="444"/>
    </location>
</feature>
<name>A0A6C0F8I0_9ZZZZ</name>
<feature type="region of interest" description="Disordered" evidence="1">
    <location>
        <begin position="55"/>
        <end position="77"/>
    </location>
</feature>
<dbReference type="InterPro" id="IPR029052">
    <property type="entry name" value="Metallo-depent_PP-like"/>
</dbReference>
<reference evidence="3" key="1">
    <citation type="journal article" date="2020" name="Nature">
        <title>Giant virus diversity and host interactions through global metagenomics.</title>
        <authorList>
            <person name="Schulz F."/>
            <person name="Roux S."/>
            <person name="Paez-Espino D."/>
            <person name="Jungbluth S."/>
            <person name="Walsh D.A."/>
            <person name="Denef V.J."/>
            <person name="McMahon K.D."/>
            <person name="Konstantinidis K.T."/>
            <person name="Eloe-Fadrosh E.A."/>
            <person name="Kyrpides N.C."/>
            <person name="Woyke T."/>
        </authorList>
    </citation>
    <scope>NUCLEOTIDE SEQUENCE</scope>
    <source>
        <strain evidence="3">GVMAG-S-ERX555967-130</strain>
    </source>
</reference>
<dbReference type="InterPro" id="IPR004843">
    <property type="entry name" value="Calcineurin-like_PHP"/>
</dbReference>
<evidence type="ECO:0000259" key="2">
    <source>
        <dbReference type="Pfam" id="PF00149"/>
    </source>
</evidence>
<dbReference type="SUPFAM" id="SSF56300">
    <property type="entry name" value="Metallo-dependent phosphatases"/>
    <property type="match status" value="1"/>
</dbReference>
<dbReference type="PANTHER" id="PTHR46546">
    <property type="entry name" value="SHEWANELLA-LIKE PROTEIN PHOSPHATASE 1"/>
    <property type="match status" value="1"/>
</dbReference>
<sequence>MSFNFAKCTDRELAELCVRHNIIQANELRNYTRETVVNTMTHWCQKKQEIKRQRRLSAPQLSAPQLSATQGYSSQTRNIQTGGNATLKRSHSSPMIVQKQNPETYVPKASVTRDRRMSTPGTPGEVQVAKENHQDVQRYHQAQTQASQSFQQDPNMKTYDQYGMYPPQKRVVAIGDLHGDLRVTLMALRLAGVIGDNIYPHNVSQIQWTGGQTYVVQLGDQIDRCRPSDWTNNCIDNLEDVVEDEGNNMMIIQIFQKLDAQAKLVGGRVLGMIGNHELMNVDRDFRYVSPKEFLEFVPPNERHIKRTKDGYPYGYYHRLKVFERGGNIAKHYAVQKRSITMIGSSLFVHGGLSHALAEKYSLHEINQIVQKWLLKQGNSRDDKVFDEIFRDDDDMSPFWCRLYSEDDGYGENTEKGFQKLLDILNKRNKTLVPIKRVVLAHTPQFMEDKYMNSLYNEGLWRIDVGMSRAFGKHDNCGENKYRQIQVLEIIDDNICNPKITPYVGRFAGEGMGEQASLHKPSFL</sequence>
<dbReference type="GO" id="GO:0016787">
    <property type="term" value="F:hydrolase activity"/>
    <property type="evidence" value="ECO:0007669"/>
    <property type="project" value="InterPro"/>
</dbReference>
<accession>A0A6C0F8I0</accession>
<dbReference type="AlphaFoldDB" id="A0A6C0F8I0"/>
<feature type="compositionally biased region" description="Polar residues" evidence="1">
    <location>
        <begin position="59"/>
        <end position="77"/>
    </location>
</feature>
<organism evidence="3">
    <name type="scientific">viral metagenome</name>
    <dbReference type="NCBI Taxonomy" id="1070528"/>
    <lineage>
        <taxon>unclassified sequences</taxon>
        <taxon>metagenomes</taxon>
        <taxon>organismal metagenomes</taxon>
    </lineage>
</organism>
<protein>
    <recommendedName>
        <fullName evidence="2">Calcineurin-like phosphoesterase domain-containing protein</fullName>
    </recommendedName>
</protein>
<evidence type="ECO:0000313" key="3">
    <source>
        <dbReference type="EMBL" id="QHT36879.1"/>
    </source>
</evidence>
<evidence type="ECO:0000256" key="1">
    <source>
        <dbReference type="SAM" id="MobiDB-lite"/>
    </source>
</evidence>